<reference evidence="7 8" key="1">
    <citation type="submission" date="2013-11" db="EMBL/GenBank/DDBJ databases">
        <title>Genome sequencing of Stegodyphus mimosarum.</title>
        <authorList>
            <person name="Bechsgaard J."/>
        </authorList>
    </citation>
    <scope>NUCLEOTIDE SEQUENCE [LARGE SCALE GENOMIC DNA]</scope>
</reference>
<dbReference type="AlphaFoldDB" id="A0A087TY57"/>
<dbReference type="InterPro" id="IPR050332">
    <property type="entry name" value="GPCR_2"/>
</dbReference>
<protein>
    <submittedName>
        <fullName evidence="7">Parathyroid hormone/parathyroid hormone-related peptide receptor</fullName>
    </submittedName>
</protein>
<keyword evidence="7" id="KW-0675">Receptor</keyword>
<dbReference type="PANTHER" id="PTHR45620:SF32">
    <property type="entry name" value="DIURETIC HORMONE 31 RECEPTOR, ISOFORM C"/>
    <property type="match status" value="1"/>
</dbReference>
<dbReference type="PANTHER" id="PTHR45620">
    <property type="entry name" value="PDF RECEPTOR-LIKE PROTEIN-RELATED"/>
    <property type="match status" value="1"/>
</dbReference>
<dbReference type="GO" id="GO:0007188">
    <property type="term" value="P:adenylate cyclase-modulating G protein-coupled receptor signaling pathway"/>
    <property type="evidence" value="ECO:0007669"/>
    <property type="project" value="TreeGrafter"/>
</dbReference>
<feature type="non-terminal residue" evidence="7">
    <location>
        <position position="48"/>
    </location>
</feature>
<comment type="subcellular location">
    <subcellularLocation>
        <location evidence="1">Membrane</location>
        <topology evidence="1">Multi-pass membrane protein</topology>
    </subcellularLocation>
</comment>
<keyword evidence="8" id="KW-1185">Reference proteome</keyword>
<evidence type="ECO:0000256" key="4">
    <source>
        <dbReference type="ARBA" id="ARBA00023136"/>
    </source>
</evidence>
<evidence type="ECO:0000256" key="5">
    <source>
        <dbReference type="SAM" id="Phobius"/>
    </source>
</evidence>
<keyword evidence="2 5" id="KW-0812">Transmembrane</keyword>
<evidence type="ECO:0000313" key="8">
    <source>
        <dbReference type="Proteomes" id="UP000054359"/>
    </source>
</evidence>
<dbReference type="Proteomes" id="UP000054359">
    <property type="component" value="Unassembled WGS sequence"/>
</dbReference>
<dbReference type="InterPro" id="IPR017981">
    <property type="entry name" value="GPCR_2-like_7TM"/>
</dbReference>
<dbReference type="GO" id="GO:0007166">
    <property type="term" value="P:cell surface receptor signaling pathway"/>
    <property type="evidence" value="ECO:0007669"/>
    <property type="project" value="InterPro"/>
</dbReference>
<sequence length="48" mass="5520">MFCWIEESNYSWIISGPVCISMLLNFVFLVNIVRVLVTKLRAVNSPDT</sequence>
<dbReference type="GO" id="GO:0008528">
    <property type="term" value="F:G protein-coupled peptide receptor activity"/>
    <property type="evidence" value="ECO:0007669"/>
    <property type="project" value="TreeGrafter"/>
</dbReference>
<dbReference type="STRING" id="407821.A0A087TY57"/>
<name>A0A087TY57_STEMI</name>
<evidence type="ECO:0000256" key="3">
    <source>
        <dbReference type="ARBA" id="ARBA00022989"/>
    </source>
</evidence>
<dbReference type="PROSITE" id="PS50261">
    <property type="entry name" value="G_PROTEIN_RECEP_F2_4"/>
    <property type="match status" value="1"/>
</dbReference>
<feature type="domain" description="G-protein coupled receptors family 2 profile 2" evidence="6">
    <location>
        <begin position="1"/>
        <end position="48"/>
    </location>
</feature>
<gene>
    <name evidence="7" type="ORF">X975_26319</name>
</gene>
<keyword evidence="4 5" id="KW-0472">Membrane</keyword>
<dbReference type="Pfam" id="PF00002">
    <property type="entry name" value="7tm_2"/>
    <property type="match status" value="1"/>
</dbReference>
<dbReference type="OrthoDB" id="6414977at2759"/>
<evidence type="ECO:0000313" key="7">
    <source>
        <dbReference type="EMBL" id="KFM70046.1"/>
    </source>
</evidence>
<evidence type="ECO:0000256" key="1">
    <source>
        <dbReference type="ARBA" id="ARBA00004141"/>
    </source>
</evidence>
<evidence type="ECO:0000259" key="6">
    <source>
        <dbReference type="PROSITE" id="PS50261"/>
    </source>
</evidence>
<proteinExistence type="predicted"/>
<dbReference type="GO" id="GO:0005886">
    <property type="term" value="C:plasma membrane"/>
    <property type="evidence" value="ECO:0007669"/>
    <property type="project" value="TreeGrafter"/>
</dbReference>
<dbReference type="EMBL" id="KK117283">
    <property type="protein sequence ID" value="KFM70046.1"/>
    <property type="molecule type" value="Genomic_DNA"/>
</dbReference>
<evidence type="ECO:0000256" key="2">
    <source>
        <dbReference type="ARBA" id="ARBA00022692"/>
    </source>
</evidence>
<dbReference type="InterPro" id="IPR000832">
    <property type="entry name" value="GPCR_2_secretin-like"/>
</dbReference>
<organism evidence="7 8">
    <name type="scientific">Stegodyphus mimosarum</name>
    <name type="common">African social velvet spider</name>
    <dbReference type="NCBI Taxonomy" id="407821"/>
    <lineage>
        <taxon>Eukaryota</taxon>
        <taxon>Metazoa</taxon>
        <taxon>Ecdysozoa</taxon>
        <taxon>Arthropoda</taxon>
        <taxon>Chelicerata</taxon>
        <taxon>Arachnida</taxon>
        <taxon>Araneae</taxon>
        <taxon>Araneomorphae</taxon>
        <taxon>Entelegynae</taxon>
        <taxon>Eresoidea</taxon>
        <taxon>Eresidae</taxon>
        <taxon>Stegodyphus</taxon>
    </lineage>
</organism>
<keyword evidence="3 5" id="KW-1133">Transmembrane helix</keyword>
<feature type="transmembrane region" description="Helical" evidence="5">
    <location>
        <begin position="12"/>
        <end position="37"/>
    </location>
</feature>
<dbReference type="Gene3D" id="1.20.1070.10">
    <property type="entry name" value="Rhodopsin 7-helix transmembrane proteins"/>
    <property type="match status" value="1"/>
</dbReference>
<accession>A0A087TY57</accession>